<proteinExistence type="predicted"/>
<name>A6INW3_RAT</name>
<sequence length="76" mass="8294">MESTLGLTTEVFKRLLTLTKSSLKLHLLSEEGLPFGHPLIYSLFPISGGLRLRLNSAGVLRSPQIPPDAVTPLKIL</sequence>
<dbReference type="EMBL" id="CH473965">
    <property type="protein sequence ID" value="EDL99097.1"/>
    <property type="molecule type" value="Genomic_DNA"/>
</dbReference>
<evidence type="ECO:0000313" key="2">
    <source>
        <dbReference type="Proteomes" id="UP000234681"/>
    </source>
</evidence>
<evidence type="ECO:0000313" key="1">
    <source>
        <dbReference type="EMBL" id="EDL99097.1"/>
    </source>
</evidence>
<gene>
    <name evidence="1" type="ORF">rCG_22187</name>
</gene>
<organism evidence="1 2">
    <name type="scientific">Rattus norvegicus</name>
    <name type="common">Rat</name>
    <dbReference type="NCBI Taxonomy" id="10116"/>
    <lineage>
        <taxon>Eukaryota</taxon>
        <taxon>Metazoa</taxon>
        <taxon>Chordata</taxon>
        <taxon>Craniata</taxon>
        <taxon>Vertebrata</taxon>
        <taxon>Euteleostomi</taxon>
        <taxon>Mammalia</taxon>
        <taxon>Eutheria</taxon>
        <taxon>Euarchontoglires</taxon>
        <taxon>Glires</taxon>
        <taxon>Rodentia</taxon>
        <taxon>Myomorpha</taxon>
        <taxon>Muroidea</taxon>
        <taxon>Muridae</taxon>
        <taxon>Murinae</taxon>
        <taxon>Rattus</taxon>
    </lineage>
</organism>
<protein>
    <submittedName>
        <fullName evidence="1">RCG22187</fullName>
    </submittedName>
</protein>
<reference evidence="1 2" key="1">
    <citation type="submission" date="2005-09" db="EMBL/GenBank/DDBJ databases">
        <authorList>
            <person name="Mural R.J."/>
            <person name="Li P.W."/>
            <person name="Adams M.D."/>
            <person name="Amanatides P.G."/>
            <person name="Baden-Tillson H."/>
            <person name="Barnstead M."/>
            <person name="Chin S.H."/>
            <person name="Dew I."/>
            <person name="Evans C.A."/>
            <person name="Ferriera S."/>
            <person name="Flanigan M."/>
            <person name="Fosler C."/>
            <person name="Glodek A."/>
            <person name="Gu Z."/>
            <person name="Holt R.A."/>
            <person name="Jennings D."/>
            <person name="Kraft C.L."/>
            <person name="Lu F."/>
            <person name="Nguyen T."/>
            <person name="Nusskern D.R."/>
            <person name="Pfannkoch C.M."/>
            <person name="Sitter C."/>
            <person name="Sutton G.G."/>
            <person name="Venter J.C."/>
            <person name="Wang Z."/>
            <person name="Woodage T."/>
            <person name="Zheng X.H."/>
            <person name="Zhong F."/>
        </authorList>
    </citation>
    <scope>NUCLEOTIDE SEQUENCE [LARGE SCALE GENOMIC DNA]</scope>
    <source>
        <strain>BN</strain>
        <strain evidence="2">Sprague-Dawley</strain>
    </source>
</reference>
<accession>A6INW3</accession>
<dbReference type="Proteomes" id="UP000234681">
    <property type="component" value="Chromosome 9"/>
</dbReference>
<dbReference type="AlphaFoldDB" id="A6INW3"/>